<feature type="region of interest" description="Disordered" evidence="2">
    <location>
        <begin position="459"/>
        <end position="482"/>
    </location>
</feature>
<dbReference type="Proteomes" id="UP000504606">
    <property type="component" value="Unplaced"/>
</dbReference>
<dbReference type="InterPro" id="IPR036322">
    <property type="entry name" value="WD40_repeat_dom_sf"/>
</dbReference>
<accession>A0A9C6U909</accession>
<dbReference type="PANTHER" id="PTHR44525:SF1">
    <property type="entry name" value="WD REPEAT-CONTAINING PROTEIN 27"/>
    <property type="match status" value="1"/>
</dbReference>
<dbReference type="PANTHER" id="PTHR44525">
    <property type="entry name" value="WD REPEAT-CONTAINING PROTEIN 27"/>
    <property type="match status" value="1"/>
</dbReference>
<organism evidence="3 4">
    <name type="scientific">Frankliniella occidentalis</name>
    <name type="common">Western flower thrips</name>
    <name type="synonym">Euthrips occidentalis</name>
    <dbReference type="NCBI Taxonomy" id="133901"/>
    <lineage>
        <taxon>Eukaryota</taxon>
        <taxon>Metazoa</taxon>
        <taxon>Ecdysozoa</taxon>
        <taxon>Arthropoda</taxon>
        <taxon>Hexapoda</taxon>
        <taxon>Insecta</taxon>
        <taxon>Pterygota</taxon>
        <taxon>Neoptera</taxon>
        <taxon>Paraneoptera</taxon>
        <taxon>Thysanoptera</taxon>
        <taxon>Terebrantia</taxon>
        <taxon>Thripoidea</taxon>
        <taxon>Thripidae</taxon>
        <taxon>Frankliniella</taxon>
    </lineage>
</organism>
<evidence type="ECO:0000256" key="1">
    <source>
        <dbReference type="PROSITE-ProRule" id="PRU00221"/>
    </source>
</evidence>
<gene>
    <name evidence="4" type="primary">LOC113203240</name>
</gene>
<keyword evidence="1" id="KW-0853">WD repeat</keyword>
<feature type="repeat" description="WD" evidence="1">
    <location>
        <begin position="608"/>
        <end position="649"/>
    </location>
</feature>
<dbReference type="PROSITE" id="PS50294">
    <property type="entry name" value="WD_REPEATS_REGION"/>
    <property type="match status" value="1"/>
</dbReference>
<dbReference type="SUPFAM" id="SSF50978">
    <property type="entry name" value="WD40 repeat-like"/>
    <property type="match status" value="1"/>
</dbReference>
<dbReference type="Pfam" id="PF00400">
    <property type="entry name" value="WD40"/>
    <property type="match status" value="3"/>
</dbReference>
<protein>
    <submittedName>
        <fullName evidence="4">WD repeat-containing protein 27-like</fullName>
    </submittedName>
</protein>
<dbReference type="InterPro" id="IPR015943">
    <property type="entry name" value="WD40/YVTN_repeat-like_dom_sf"/>
</dbReference>
<evidence type="ECO:0000313" key="3">
    <source>
        <dbReference type="Proteomes" id="UP000504606"/>
    </source>
</evidence>
<dbReference type="AlphaFoldDB" id="A0A9C6U909"/>
<dbReference type="OrthoDB" id="6415715at2759"/>
<dbReference type="SUPFAM" id="SSF50969">
    <property type="entry name" value="YVTN repeat-like/Quinoprotein amine dehydrogenase"/>
    <property type="match status" value="1"/>
</dbReference>
<dbReference type="SMART" id="SM00320">
    <property type="entry name" value="WD40"/>
    <property type="match status" value="7"/>
</dbReference>
<evidence type="ECO:0000313" key="4">
    <source>
        <dbReference type="RefSeq" id="XP_052125947.1"/>
    </source>
</evidence>
<dbReference type="InterPro" id="IPR011044">
    <property type="entry name" value="Quino_amine_DH_bsu"/>
</dbReference>
<dbReference type="KEGG" id="foc:113203240"/>
<dbReference type="InterPro" id="IPR042411">
    <property type="entry name" value="WDR27"/>
</dbReference>
<reference evidence="4" key="1">
    <citation type="submission" date="2025-08" db="UniProtKB">
        <authorList>
            <consortium name="RefSeq"/>
        </authorList>
    </citation>
    <scope>IDENTIFICATION</scope>
    <source>
        <tissue evidence="4">Whole organism</tissue>
    </source>
</reference>
<dbReference type="InterPro" id="IPR001680">
    <property type="entry name" value="WD40_rpt"/>
</dbReference>
<keyword evidence="3" id="KW-1185">Reference proteome</keyword>
<name>A0A9C6U909_FRAOC</name>
<sequence>MDFRVESAVNAPQTCMNGKCNPVSRGNWFLSSNKASSLIFWTNNGEVIVDTEHQSPISSLCISPASNPYICSCSDDKVIIWSLNDFHSENKEFCRKPSNGLLVGISLGTIRDCSISCDNEWLALCRENDVWVVCLQHANGILSAVSHHNTLEPTGEPPSLCCFSPALPNILVTADDSNSFKVWNVESGLLVQRSAVGGWHRISYCEFVGSGTYHGHLLVGTNRGSIHLFSISPNKPPRELAQVCALPSVRSSVLIIAKSNDSNNAGDYENGRNLNYLNGQAENRLAGRPPTTPPGGLGESCEAGCVILSALLVDAEPQDTPETVEPSELPHPDEEDRAVAEILAPAPLLVVCTNLGLTVYDCHSWESVASSSFSDLLDEDFSLVSVTSLAGRTPDQVRCLLCSGPSVYLIRAHRAPGPAAVSRELSFLATSAVGARSPLRAQFSKPAVDAATAAYGASSRTTRKGAVGTPAAPRPVKSSGYGVVSDARQRFMPVINRPRRPPAATCATRGAGCGSRGLLSKIDGDLMRTGAGCGSRGLLSKIDGDLMRTWTPPLKQSGRARLWHDCGAGAAVRLASSGDGLSLACACGPGVLSVLQWARPSVEDCVRIAGHDARVTAVSFSADSAWLLSASSDGRTKVWDWRERRCALDVDVQGGAKGAKGADGRRGHAVTQAAFFYMDRFILRAVGSAVELFCHRLHDQPQQGLAKPGLAGPRGSRRVRRIEFPTQEVMCFAAPNTFYSNVLVAGCASRSLHVYDVGAERFLAEIRDAHPRPPHVLALVTPSAATSSARAADLFASASACDGAKLWDLRQARCVQKFSRHLNRAHACGLSLSPCCRYLAVGSEDKCVYVYDTRKSTDYVDKLLGLNEVVLDVTWNSSKPQLAATAINSCVAVYASP</sequence>
<dbReference type="Gene3D" id="2.130.10.10">
    <property type="entry name" value="YVTN repeat-like/Quinoprotein amine dehydrogenase"/>
    <property type="match status" value="4"/>
</dbReference>
<proteinExistence type="predicted"/>
<dbReference type="PROSITE" id="PS50082">
    <property type="entry name" value="WD_REPEATS_2"/>
    <property type="match status" value="1"/>
</dbReference>
<dbReference type="GeneID" id="113203240"/>
<evidence type="ECO:0000256" key="2">
    <source>
        <dbReference type="SAM" id="MobiDB-lite"/>
    </source>
</evidence>
<dbReference type="RefSeq" id="XP_052125947.1">
    <property type="nucleotide sequence ID" value="XM_052269987.1"/>
</dbReference>